<dbReference type="EMBL" id="UAWL01000006">
    <property type="protein sequence ID" value="SQB99121.1"/>
    <property type="molecule type" value="Genomic_DNA"/>
</dbReference>
<dbReference type="InterPro" id="IPR029052">
    <property type="entry name" value="Metallo-depent_PP-like"/>
</dbReference>
<evidence type="ECO:0000313" key="5">
    <source>
        <dbReference type="EMBL" id="SQB99121.1"/>
    </source>
</evidence>
<dbReference type="CDD" id="cd07385">
    <property type="entry name" value="MPP_YkuE_C"/>
    <property type="match status" value="1"/>
</dbReference>
<evidence type="ECO:0000313" key="6">
    <source>
        <dbReference type="Proteomes" id="UP000250166"/>
    </source>
</evidence>
<sequence>MKIWLLVGFILSAFVLSKVYAYKRFLRDSVLFTHHKKLLIALLGVVFLGEIGFFILAKEQNFNHLTYRVLGTFIVIGYCLFAACVIGDIARSVARIFSTKITKRTKILQSSQSSSPNTNQINQGRREFFKILLDLGIVVLFFVFTFKSYKNACNVPPIREVRIRLQGLKSPKTIAMISDVHIGKVLGESFLRGIVKKINALNADIVVIVGDLVDEAIDFVKQDLMVLNEIQSKEGVFYVSGNHEYYHGIDSILDFLENLNLKILHNQNIELEGFNLAGVDDLAGLRFKKYEPNLNLARKGLNSSKPSILLTHQPKFLKFYDVSDFDLVLCGHTHAGQVFPLSIFVWLDQKYIHGLYRLSQKTQLYVSSGAGFWGPTIRFLAPSEIVSLKIYPA</sequence>
<feature type="domain" description="Calcineurin-like phosphoesterase" evidence="4">
    <location>
        <begin position="173"/>
        <end position="335"/>
    </location>
</feature>
<evidence type="ECO:0000256" key="2">
    <source>
        <dbReference type="ARBA" id="ARBA00022801"/>
    </source>
</evidence>
<dbReference type="PANTHER" id="PTHR31302">
    <property type="entry name" value="TRANSMEMBRANE PROTEIN WITH METALLOPHOSPHOESTERASE DOMAIN-RELATED"/>
    <property type="match status" value="1"/>
</dbReference>
<evidence type="ECO:0000256" key="1">
    <source>
        <dbReference type="ARBA" id="ARBA00022723"/>
    </source>
</evidence>
<dbReference type="Proteomes" id="UP000250166">
    <property type="component" value="Unassembled WGS sequence"/>
</dbReference>
<reference evidence="5 6" key="1">
    <citation type="submission" date="2018-06" db="EMBL/GenBank/DDBJ databases">
        <authorList>
            <consortium name="Pathogen Informatics"/>
            <person name="Doyle S."/>
        </authorList>
    </citation>
    <scope>NUCLEOTIDE SEQUENCE [LARGE SCALE GENOMIC DNA]</scope>
    <source>
        <strain evidence="5 6">NCTC13102</strain>
    </source>
</reference>
<gene>
    <name evidence="5" type="ORF">NCTC13102_01593</name>
</gene>
<dbReference type="GO" id="GO:0046872">
    <property type="term" value="F:metal ion binding"/>
    <property type="evidence" value="ECO:0007669"/>
    <property type="project" value="UniProtKB-KW"/>
</dbReference>
<name>A0A2X3BE27_9HELI</name>
<dbReference type="Pfam" id="PF00149">
    <property type="entry name" value="Metallophos"/>
    <property type="match status" value="1"/>
</dbReference>
<proteinExistence type="predicted"/>
<evidence type="ECO:0000259" key="4">
    <source>
        <dbReference type="Pfam" id="PF00149"/>
    </source>
</evidence>
<dbReference type="InterPro" id="IPR051158">
    <property type="entry name" value="Metallophosphoesterase_sf"/>
</dbReference>
<dbReference type="RefSeq" id="WP_258399857.1">
    <property type="nucleotide sequence ID" value="NZ_UAWL01000006.1"/>
</dbReference>
<protein>
    <submittedName>
        <fullName evidence="5">Predicted phosphohydrolase</fullName>
        <ecNumber evidence="5">3.1.-.-</ecNumber>
    </submittedName>
</protein>
<dbReference type="EC" id="3.1.-.-" evidence="5"/>
<keyword evidence="3" id="KW-0812">Transmembrane</keyword>
<accession>A0A2X3BE27</accession>
<dbReference type="GO" id="GO:0016020">
    <property type="term" value="C:membrane"/>
    <property type="evidence" value="ECO:0007669"/>
    <property type="project" value="GOC"/>
</dbReference>
<organism evidence="5 6">
    <name type="scientific">Helicobacter fennelliae</name>
    <dbReference type="NCBI Taxonomy" id="215"/>
    <lineage>
        <taxon>Bacteria</taxon>
        <taxon>Pseudomonadati</taxon>
        <taxon>Campylobacterota</taxon>
        <taxon>Epsilonproteobacteria</taxon>
        <taxon>Campylobacterales</taxon>
        <taxon>Helicobacteraceae</taxon>
        <taxon>Helicobacter</taxon>
    </lineage>
</organism>
<keyword evidence="2 5" id="KW-0378">Hydrolase</keyword>
<dbReference type="GO" id="GO:0009245">
    <property type="term" value="P:lipid A biosynthetic process"/>
    <property type="evidence" value="ECO:0007669"/>
    <property type="project" value="TreeGrafter"/>
</dbReference>
<feature type="transmembrane region" description="Helical" evidence="3">
    <location>
        <begin position="69"/>
        <end position="90"/>
    </location>
</feature>
<dbReference type="PANTHER" id="PTHR31302:SF31">
    <property type="entry name" value="PHOSPHODIESTERASE YAEI"/>
    <property type="match status" value="1"/>
</dbReference>
<feature type="transmembrane region" description="Helical" evidence="3">
    <location>
        <begin position="37"/>
        <end position="57"/>
    </location>
</feature>
<dbReference type="Gene3D" id="3.60.21.10">
    <property type="match status" value="1"/>
</dbReference>
<keyword evidence="1" id="KW-0479">Metal-binding</keyword>
<keyword evidence="3" id="KW-0472">Membrane</keyword>
<dbReference type="InterPro" id="IPR004843">
    <property type="entry name" value="Calcineurin-like_PHP"/>
</dbReference>
<keyword evidence="3" id="KW-1133">Transmembrane helix</keyword>
<dbReference type="SUPFAM" id="SSF56300">
    <property type="entry name" value="Metallo-dependent phosphatases"/>
    <property type="match status" value="1"/>
</dbReference>
<feature type="transmembrane region" description="Helical" evidence="3">
    <location>
        <begin position="128"/>
        <end position="146"/>
    </location>
</feature>
<dbReference type="AlphaFoldDB" id="A0A2X3BE27"/>
<evidence type="ECO:0000256" key="3">
    <source>
        <dbReference type="SAM" id="Phobius"/>
    </source>
</evidence>
<dbReference type="GO" id="GO:0008758">
    <property type="term" value="F:UDP-2,3-diacylglucosamine hydrolase activity"/>
    <property type="evidence" value="ECO:0007669"/>
    <property type="project" value="TreeGrafter"/>
</dbReference>